<evidence type="ECO:0000313" key="3">
    <source>
        <dbReference type="Proteomes" id="UP000541426"/>
    </source>
</evidence>
<feature type="transmembrane region" description="Helical" evidence="1">
    <location>
        <begin position="246"/>
        <end position="268"/>
    </location>
</feature>
<accession>A0A7W6DR10</accession>
<gene>
    <name evidence="2" type="ORF">GGQ68_003972</name>
</gene>
<feature type="transmembrane region" description="Helical" evidence="1">
    <location>
        <begin position="186"/>
        <end position="211"/>
    </location>
</feature>
<sequence>MDEILEWLAPLTPILALSSLMIAILSLTWNIRSKVIGERRTELKERIASPAYRHAEIAAHICTRSERYRNGQRRLLGWLARRVGGIWSAKSFATCMTLAYLYPIAGAFLGWIISGQTTLGGLELFRDVESFTGRLSRAALVLAAMAFFAWFWPFSIKTSEHWGLLAEQRLDRLPHRTGFLSKAVRWGIGLSGAVAVVVAVVGAVVGAVVVVGAGFGFSAVVVAVVVAFAGAGFSAVVGAGAGFSAVAFAGAVAVVVVVVGVGFGFGAVDGDLQQAALIPFVWLLLPLLNAFADYLSFNVTRGFLTAASRQVRSAWWLVSRVVLDLIFGLICLALLLFTLRYSLDLWANLSPETLPLDWRAYWADARQDWSQGMALWIMCATTLVPTFVHVIWGFVHWQTAASQHTQDAVALMAAQPTEAHITDNAVLSHIARDLRRGQINAALRVTAGVTAFVFVSAALLLSAQRIFG</sequence>
<feature type="transmembrane region" description="Helical" evidence="1">
    <location>
        <begin position="280"/>
        <end position="300"/>
    </location>
</feature>
<name>A0A7W6DR10_9RHOB</name>
<organism evidence="2 3">
    <name type="scientific">Sagittula marina</name>
    <dbReference type="NCBI Taxonomy" id="943940"/>
    <lineage>
        <taxon>Bacteria</taxon>
        <taxon>Pseudomonadati</taxon>
        <taxon>Pseudomonadota</taxon>
        <taxon>Alphaproteobacteria</taxon>
        <taxon>Rhodobacterales</taxon>
        <taxon>Roseobacteraceae</taxon>
        <taxon>Sagittula</taxon>
    </lineage>
</organism>
<feature type="transmembrane region" description="Helical" evidence="1">
    <location>
        <begin position="217"/>
        <end position="239"/>
    </location>
</feature>
<feature type="transmembrane region" description="Helical" evidence="1">
    <location>
        <begin position="373"/>
        <end position="395"/>
    </location>
</feature>
<feature type="transmembrane region" description="Helical" evidence="1">
    <location>
        <begin position="91"/>
        <end position="114"/>
    </location>
</feature>
<keyword evidence="1" id="KW-1133">Transmembrane helix</keyword>
<evidence type="ECO:0000256" key="1">
    <source>
        <dbReference type="SAM" id="Phobius"/>
    </source>
</evidence>
<dbReference type="Proteomes" id="UP000541426">
    <property type="component" value="Unassembled WGS sequence"/>
</dbReference>
<keyword evidence="1" id="KW-0812">Transmembrane</keyword>
<feature type="transmembrane region" description="Helical" evidence="1">
    <location>
        <begin position="12"/>
        <end position="31"/>
    </location>
</feature>
<dbReference type="AlphaFoldDB" id="A0A7W6DR10"/>
<proteinExistence type="predicted"/>
<feature type="transmembrane region" description="Helical" evidence="1">
    <location>
        <begin position="134"/>
        <end position="152"/>
    </location>
</feature>
<protein>
    <submittedName>
        <fullName evidence="2">Uncharacterized protein</fullName>
    </submittedName>
</protein>
<comment type="caution">
    <text evidence="2">The sequence shown here is derived from an EMBL/GenBank/DDBJ whole genome shotgun (WGS) entry which is preliminary data.</text>
</comment>
<feature type="transmembrane region" description="Helical" evidence="1">
    <location>
        <begin position="441"/>
        <end position="463"/>
    </location>
</feature>
<feature type="transmembrane region" description="Helical" evidence="1">
    <location>
        <begin position="321"/>
        <end position="343"/>
    </location>
</feature>
<reference evidence="2 3" key="1">
    <citation type="submission" date="2020-08" db="EMBL/GenBank/DDBJ databases">
        <title>Genomic Encyclopedia of Type Strains, Phase IV (KMG-IV): sequencing the most valuable type-strain genomes for metagenomic binning, comparative biology and taxonomic classification.</title>
        <authorList>
            <person name="Goeker M."/>
        </authorList>
    </citation>
    <scope>NUCLEOTIDE SEQUENCE [LARGE SCALE GENOMIC DNA]</scope>
    <source>
        <strain evidence="2 3">DSM 102235</strain>
    </source>
</reference>
<dbReference type="EMBL" id="JACIEJ010000011">
    <property type="protein sequence ID" value="MBB3987625.1"/>
    <property type="molecule type" value="Genomic_DNA"/>
</dbReference>
<dbReference type="RefSeq" id="WP_183968897.1">
    <property type="nucleotide sequence ID" value="NZ_BAABBZ010000057.1"/>
</dbReference>
<keyword evidence="3" id="KW-1185">Reference proteome</keyword>
<keyword evidence="1" id="KW-0472">Membrane</keyword>
<evidence type="ECO:0000313" key="2">
    <source>
        <dbReference type="EMBL" id="MBB3987625.1"/>
    </source>
</evidence>